<dbReference type="EMBL" id="CP028324">
    <property type="protein sequence ID" value="AVR94466.1"/>
    <property type="molecule type" value="Genomic_DNA"/>
</dbReference>
<proteinExistence type="predicted"/>
<dbReference type="SUPFAM" id="SSF53474">
    <property type="entry name" value="alpha/beta-Hydrolases"/>
    <property type="match status" value="1"/>
</dbReference>
<dbReference type="KEGG" id="masz:C9I28_01120"/>
<evidence type="ECO:0000313" key="2">
    <source>
        <dbReference type="Proteomes" id="UP000240505"/>
    </source>
</evidence>
<evidence type="ECO:0000313" key="1">
    <source>
        <dbReference type="EMBL" id="AVR94466.1"/>
    </source>
</evidence>
<name>A0A2R4C4B2_9BURK</name>
<organism evidence="1 2">
    <name type="scientific">Pseudoduganella armeniaca</name>
    <dbReference type="NCBI Taxonomy" id="2072590"/>
    <lineage>
        <taxon>Bacteria</taxon>
        <taxon>Pseudomonadati</taxon>
        <taxon>Pseudomonadota</taxon>
        <taxon>Betaproteobacteria</taxon>
        <taxon>Burkholderiales</taxon>
        <taxon>Oxalobacteraceae</taxon>
        <taxon>Telluria group</taxon>
        <taxon>Pseudoduganella</taxon>
    </lineage>
</organism>
<gene>
    <name evidence="1" type="ORF">C9I28_01120</name>
</gene>
<accession>A0A2R4C4B2</accession>
<sequence>MTDASNTNARGNKEGNFSQGVGGFAEYTVSMTEVNDKIRHEVKVPPKKVIPIIFLPGVMGSNLRMSAKRQGELERPDNRAWRPDDLMNSKVSVAMNRGFGGWYRKATPAQRQMIFDPNQTEVDYYRYTEDKGKFDPAGRLTRESDTRHQNIPDNYSPVPPLIVDKTVQNGKEVKVTTSAAQIARWRGWSEILVDGAYEDVLRTAEKAMNNMITKYDSIDPFSAWQPHGSYMYGDMVIPKEDLRKISNCWYPVHAMGYNYLKSNIDSAKSIAERIRGVVSGYQKRGFACDEVIIFTHSMGGLVSRALIHPDFGNFLNDSNIKLLGIYHSAMPTLGAAASYKRMRFGFQDKDGVSAKIFAELVGIDGQHATAILANTPAPLEMLPATGYGKDWLRVVDRTGKTVRSWPNANENALDHIYLQPAGKWWRLVNPEWVNPAKFTKEAGGGIERVYRRIKAATQFQDKIQKTFHPTQSYASFSVDKERLSYGNLVFKIMNPEIRDASLVDLPPADTWTLLTDDRRGTLTVQAGKRVLTLALQPASEPGDETVPTERSARHIAGKLFPHGNRVDESYEHQGSYANSRVQGSMVYSLAKIAATAKWD</sequence>
<protein>
    <recommendedName>
        <fullName evidence="3">PGAP1-like protein</fullName>
    </recommendedName>
</protein>
<dbReference type="Proteomes" id="UP000240505">
    <property type="component" value="Chromosome"/>
</dbReference>
<evidence type="ECO:0008006" key="3">
    <source>
        <dbReference type="Google" id="ProtNLM"/>
    </source>
</evidence>
<reference evidence="1 2" key="1">
    <citation type="submission" date="2018-03" db="EMBL/GenBank/DDBJ databases">
        <title>Massilia armeniaca sp. nov., isolated from desert soil.</title>
        <authorList>
            <person name="Huang H."/>
            <person name="Ren M."/>
        </authorList>
    </citation>
    <scope>NUCLEOTIDE SEQUENCE [LARGE SCALE GENOMIC DNA]</scope>
    <source>
        <strain evidence="1 2">ZMN-3</strain>
    </source>
</reference>
<dbReference type="Gene3D" id="3.40.50.1820">
    <property type="entry name" value="alpha/beta hydrolase"/>
    <property type="match status" value="1"/>
</dbReference>
<dbReference type="RefSeq" id="WP_107139817.1">
    <property type="nucleotide sequence ID" value="NZ_CP028324.1"/>
</dbReference>
<dbReference type="InterPro" id="IPR029058">
    <property type="entry name" value="AB_hydrolase_fold"/>
</dbReference>
<dbReference type="OrthoDB" id="9814331at2"/>
<keyword evidence="2" id="KW-1185">Reference proteome</keyword>
<dbReference type="AlphaFoldDB" id="A0A2R4C4B2"/>